<sequence length="928" mass="104247">MARWLFSALFGLSFVASSTSLKIYDLSEANWTLTNTGNDTISIPAHIPSVAHIDLHAAGVIGDPSFGLSDFTLRWVTDQNWTYATTLPQLSNASSTWLLFNGLDTFTSIELCGDHVASTNNQFRQYWFDVSNIVDACKGDVELSINFGSAPNIANAIAAEPGQETWPYGVEIPFEFPNRQFIRKEQNDFGWDWGPAFAPAGVWQPAFVVQLGSSDIHVRNSVVDVFREGQYNNLPPDQSQDWVLNASVDYFGAQPKDAKMRYILMDSSHGTIAEGRMTSVNTTSSAVTGLTTVPSDLVELWWPSGLGKQSLYYLRFDVLDSSNATLASVEKRIGFRTIVCDMTPISEEQLALGVAPGNNWKFEINGHEFYAKGSNFIPPDPFWPNVTEARIRKLFTSAVEGNQNMLRVWSSGAYSPDYMFDVADEMGLLLWSEFEFGDALYPANREFLDNVREEAVYNVRRVNHHPSLALWAGGNELESLELETLKRVAPEEYPRYLAEFEALFISTLLPCVFENTKSISYTPSSTGNGWISFNSTFMVERYDNKTAGSIYGDTDYYNYNSALAFNTSSYPIGRFSNEFGYHSMPSLPSWRAVLPASDLHFNSTTIQLRNRHYPPGGTFTDNFANTTKGMGEMTLAAQRWYPVPNKTDPVANFTHWIYATQCFQNEFYRSQIQWYRRGSGMPERQLGSLYWQLEDQWTAPTWAGIETDGRWKMLHYGAKDAYEHVIISPFYDAETGLLEVYVTSDLWSPVSGTANLTWMDWSGDRKTDVDSDDSGADLDLENIPFTIGPLNTTKIYSRTLHPALENTLLKMSLSAQGTLPNADLTILTPFTHENWFHPTPLSVAALVDPGLRVRIGSRNTFIIEATRGVAAYVWLEHPQGVRGVWSQNGFWLERGGRRAIVFREEGGGVGGEWMGEVKVWSLWDNGTP</sequence>
<dbReference type="FunFam" id="3.20.20.80:FF:000084">
    <property type="entry name" value="Beta-mannosidase A"/>
    <property type="match status" value="1"/>
</dbReference>
<dbReference type="Pfam" id="PF17753">
    <property type="entry name" value="Ig_mannosidase"/>
    <property type="match status" value="1"/>
</dbReference>
<dbReference type="GO" id="GO:0004567">
    <property type="term" value="F:beta-mannosidase activity"/>
    <property type="evidence" value="ECO:0007669"/>
    <property type="project" value="UniProtKB-EC"/>
</dbReference>
<dbReference type="Pfam" id="PF00703">
    <property type="entry name" value="Glyco_hydro_2"/>
    <property type="match status" value="1"/>
</dbReference>
<evidence type="ECO:0000256" key="9">
    <source>
        <dbReference type="ARBA" id="ARBA00022729"/>
    </source>
</evidence>
<dbReference type="EMBL" id="ML977139">
    <property type="protein sequence ID" value="KAF1991404.1"/>
    <property type="molecule type" value="Genomic_DNA"/>
</dbReference>
<comment type="subunit">
    <text evidence="5">Homodimer.</text>
</comment>
<dbReference type="Proteomes" id="UP000800041">
    <property type="component" value="Unassembled WGS sequence"/>
</dbReference>
<keyword evidence="9 16" id="KW-0732">Signal</keyword>
<organism evidence="21 22">
    <name type="scientific">Aulographum hederae CBS 113979</name>
    <dbReference type="NCBI Taxonomy" id="1176131"/>
    <lineage>
        <taxon>Eukaryota</taxon>
        <taxon>Fungi</taxon>
        <taxon>Dikarya</taxon>
        <taxon>Ascomycota</taxon>
        <taxon>Pezizomycotina</taxon>
        <taxon>Dothideomycetes</taxon>
        <taxon>Pleosporomycetidae</taxon>
        <taxon>Aulographales</taxon>
        <taxon>Aulographaceae</taxon>
    </lineage>
</organism>
<evidence type="ECO:0000259" key="19">
    <source>
        <dbReference type="Pfam" id="PF17786"/>
    </source>
</evidence>
<comment type="subcellular location">
    <subcellularLocation>
        <location evidence="2">Secreted</location>
    </subcellularLocation>
</comment>
<evidence type="ECO:0000256" key="11">
    <source>
        <dbReference type="ARBA" id="ARBA00023180"/>
    </source>
</evidence>
<dbReference type="InterPro" id="IPR013783">
    <property type="entry name" value="Ig-like_fold"/>
</dbReference>
<dbReference type="UniPathway" id="UPA00280"/>
<dbReference type="GO" id="GO:0006516">
    <property type="term" value="P:glycoprotein catabolic process"/>
    <property type="evidence" value="ECO:0007669"/>
    <property type="project" value="TreeGrafter"/>
</dbReference>
<evidence type="ECO:0000256" key="3">
    <source>
        <dbReference type="ARBA" id="ARBA00004740"/>
    </source>
</evidence>
<keyword evidence="12" id="KW-0119">Carbohydrate metabolism</keyword>
<evidence type="ECO:0000259" key="17">
    <source>
        <dbReference type="Pfam" id="PF00703"/>
    </source>
</evidence>
<dbReference type="InterPro" id="IPR054593">
    <property type="entry name" value="Beta-mannosidase-like_N2"/>
</dbReference>
<keyword evidence="10 21" id="KW-0378">Hydrolase</keyword>
<dbReference type="Pfam" id="PF22666">
    <property type="entry name" value="Glyco_hydro_2_N2"/>
    <property type="match status" value="1"/>
</dbReference>
<evidence type="ECO:0000256" key="6">
    <source>
        <dbReference type="ARBA" id="ARBA00012754"/>
    </source>
</evidence>
<feature type="chain" id="PRO_5026054127" description="Beta-mannosidase A" evidence="16">
    <location>
        <begin position="21"/>
        <end position="928"/>
    </location>
</feature>
<evidence type="ECO:0000256" key="2">
    <source>
        <dbReference type="ARBA" id="ARBA00004613"/>
    </source>
</evidence>
<keyword evidence="14" id="KW-0624">Polysaccharide degradation</keyword>
<evidence type="ECO:0000256" key="1">
    <source>
        <dbReference type="ARBA" id="ARBA00000829"/>
    </source>
</evidence>
<dbReference type="InterPro" id="IPR006102">
    <property type="entry name" value="Ig-like_GH2"/>
</dbReference>
<evidence type="ECO:0000256" key="16">
    <source>
        <dbReference type="SAM" id="SignalP"/>
    </source>
</evidence>
<evidence type="ECO:0000256" key="5">
    <source>
        <dbReference type="ARBA" id="ARBA00011738"/>
    </source>
</evidence>
<proteinExistence type="inferred from homology"/>
<dbReference type="Gene3D" id="3.20.20.80">
    <property type="entry name" value="Glycosidases"/>
    <property type="match status" value="1"/>
</dbReference>
<feature type="domain" description="Beta-mannosidase Ig-fold" evidence="18">
    <location>
        <begin position="846"/>
        <end position="925"/>
    </location>
</feature>
<reference evidence="21" key="1">
    <citation type="journal article" date="2020" name="Stud. Mycol.">
        <title>101 Dothideomycetes genomes: a test case for predicting lifestyles and emergence of pathogens.</title>
        <authorList>
            <person name="Haridas S."/>
            <person name="Albert R."/>
            <person name="Binder M."/>
            <person name="Bloem J."/>
            <person name="Labutti K."/>
            <person name="Salamov A."/>
            <person name="Andreopoulos B."/>
            <person name="Baker S."/>
            <person name="Barry K."/>
            <person name="Bills G."/>
            <person name="Bluhm B."/>
            <person name="Cannon C."/>
            <person name="Castanera R."/>
            <person name="Culley D."/>
            <person name="Daum C."/>
            <person name="Ezra D."/>
            <person name="Gonzalez J."/>
            <person name="Henrissat B."/>
            <person name="Kuo A."/>
            <person name="Liang C."/>
            <person name="Lipzen A."/>
            <person name="Lutzoni F."/>
            <person name="Magnuson J."/>
            <person name="Mondo S."/>
            <person name="Nolan M."/>
            <person name="Ohm R."/>
            <person name="Pangilinan J."/>
            <person name="Park H.-J."/>
            <person name="Ramirez L."/>
            <person name="Alfaro M."/>
            <person name="Sun H."/>
            <person name="Tritt A."/>
            <person name="Yoshinaga Y."/>
            <person name="Zwiers L.-H."/>
            <person name="Turgeon B."/>
            <person name="Goodwin S."/>
            <person name="Spatafora J."/>
            <person name="Crous P."/>
            <person name="Grigoriev I."/>
        </authorList>
    </citation>
    <scope>NUCLEOTIDE SEQUENCE</scope>
    <source>
        <strain evidence="21">CBS 113979</strain>
    </source>
</reference>
<comment type="similarity">
    <text evidence="4">Belongs to the glycosyl hydrolase 2 family. Beta-mannosidase A subfamily.</text>
</comment>
<dbReference type="PANTHER" id="PTHR43730">
    <property type="entry name" value="BETA-MANNOSIDASE"/>
    <property type="match status" value="1"/>
</dbReference>
<dbReference type="PANTHER" id="PTHR43730:SF5">
    <property type="entry name" value="BETA-MANNOSIDASE A"/>
    <property type="match status" value="1"/>
</dbReference>
<evidence type="ECO:0000256" key="12">
    <source>
        <dbReference type="ARBA" id="ARBA00023277"/>
    </source>
</evidence>
<feature type="domain" description="Mannosidase Ig/CBM-like" evidence="19">
    <location>
        <begin position="738"/>
        <end position="829"/>
    </location>
</feature>
<dbReference type="EC" id="3.2.1.25" evidence="6"/>
<dbReference type="SUPFAM" id="SSF49303">
    <property type="entry name" value="beta-Galactosidase/glucuronidase domain"/>
    <property type="match status" value="1"/>
</dbReference>
<evidence type="ECO:0000256" key="14">
    <source>
        <dbReference type="ARBA" id="ARBA00023326"/>
    </source>
</evidence>
<evidence type="ECO:0000256" key="13">
    <source>
        <dbReference type="ARBA" id="ARBA00023295"/>
    </source>
</evidence>
<dbReference type="InterPro" id="IPR036156">
    <property type="entry name" value="Beta-gal/glucu_dom_sf"/>
</dbReference>
<dbReference type="InterPro" id="IPR008979">
    <property type="entry name" value="Galactose-bd-like_sf"/>
</dbReference>
<accession>A0A6G1HEA5</accession>
<evidence type="ECO:0000259" key="18">
    <source>
        <dbReference type="Pfam" id="PF17753"/>
    </source>
</evidence>
<keyword evidence="8" id="KW-0964">Secreted</keyword>
<evidence type="ECO:0000256" key="8">
    <source>
        <dbReference type="ARBA" id="ARBA00022525"/>
    </source>
</evidence>
<dbReference type="InterPro" id="IPR050887">
    <property type="entry name" value="Beta-mannosidase_GH2"/>
</dbReference>
<dbReference type="OrthoDB" id="2866996at2759"/>
<dbReference type="SUPFAM" id="SSF49785">
    <property type="entry name" value="Galactose-binding domain-like"/>
    <property type="match status" value="1"/>
</dbReference>
<feature type="signal peptide" evidence="16">
    <location>
        <begin position="1"/>
        <end position="20"/>
    </location>
</feature>
<feature type="domain" description="Beta-mannosidase-like galactose-binding" evidence="20">
    <location>
        <begin position="31"/>
        <end position="204"/>
    </location>
</feature>
<protein>
    <recommendedName>
        <fullName evidence="7">Beta-mannosidase A</fullName>
        <ecNumber evidence="6">3.2.1.25</ecNumber>
    </recommendedName>
    <alternativeName>
        <fullName evidence="15">Mannanase A</fullName>
    </alternativeName>
</protein>
<evidence type="ECO:0000256" key="15">
    <source>
        <dbReference type="ARBA" id="ARBA00031061"/>
    </source>
</evidence>
<dbReference type="Gene3D" id="2.60.40.10">
    <property type="entry name" value="Immunoglobulins"/>
    <property type="match status" value="3"/>
</dbReference>
<evidence type="ECO:0000256" key="7">
    <source>
        <dbReference type="ARBA" id="ARBA00021795"/>
    </source>
</evidence>
<dbReference type="FunFam" id="2.60.40.10:FF:001511">
    <property type="entry name" value="Beta-mannosidase A"/>
    <property type="match status" value="1"/>
</dbReference>
<dbReference type="InterPro" id="IPR017853">
    <property type="entry name" value="GH"/>
</dbReference>
<feature type="domain" description="Glycoside hydrolase family 2 immunoglobulin-like beta-sandwich" evidence="17">
    <location>
        <begin position="241"/>
        <end position="336"/>
    </location>
</feature>
<evidence type="ECO:0000313" key="22">
    <source>
        <dbReference type="Proteomes" id="UP000800041"/>
    </source>
</evidence>
<dbReference type="SUPFAM" id="SSF51445">
    <property type="entry name" value="(Trans)glycosidases"/>
    <property type="match status" value="1"/>
</dbReference>
<comment type="catalytic activity">
    <reaction evidence="1">
        <text>Hydrolysis of terminal, non-reducing beta-D-mannose residues in beta-D-mannosides.</text>
        <dbReference type="EC" id="3.2.1.25"/>
    </reaction>
</comment>
<evidence type="ECO:0000313" key="21">
    <source>
        <dbReference type="EMBL" id="KAF1991404.1"/>
    </source>
</evidence>
<dbReference type="AlphaFoldDB" id="A0A6G1HEA5"/>
<name>A0A6G1HEA5_9PEZI</name>
<gene>
    <name evidence="21" type="ORF">K402DRAFT_322615</name>
</gene>
<comment type="pathway">
    <text evidence="3">Glycan metabolism; N-glycan degradation.</text>
</comment>
<evidence type="ECO:0000256" key="10">
    <source>
        <dbReference type="ARBA" id="ARBA00022801"/>
    </source>
</evidence>
<keyword evidence="13" id="KW-0326">Glycosidase</keyword>
<dbReference type="GO" id="GO:0005576">
    <property type="term" value="C:extracellular region"/>
    <property type="evidence" value="ECO:0007669"/>
    <property type="project" value="UniProtKB-SubCell"/>
</dbReference>
<keyword evidence="22" id="KW-1185">Reference proteome</keyword>
<dbReference type="InterPro" id="IPR041447">
    <property type="entry name" value="Mannosidase_ig"/>
</dbReference>
<keyword evidence="11" id="KW-0325">Glycoprotein</keyword>
<dbReference type="GO" id="GO:0000272">
    <property type="term" value="P:polysaccharide catabolic process"/>
    <property type="evidence" value="ECO:0007669"/>
    <property type="project" value="UniProtKB-KW"/>
</dbReference>
<evidence type="ECO:0000259" key="20">
    <source>
        <dbReference type="Pfam" id="PF22666"/>
    </source>
</evidence>
<dbReference type="Pfam" id="PF17786">
    <property type="entry name" value="Mannosidase_ig"/>
    <property type="match status" value="1"/>
</dbReference>
<dbReference type="Gene3D" id="2.60.120.260">
    <property type="entry name" value="Galactose-binding domain-like"/>
    <property type="match status" value="1"/>
</dbReference>
<dbReference type="InterPro" id="IPR041625">
    <property type="entry name" value="Beta-mannosidase_Ig"/>
</dbReference>
<evidence type="ECO:0000256" key="4">
    <source>
        <dbReference type="ARBA" id="ARBA00007483"/>
    </source>
</evidence>